<keyword evidence="10" id="KW-0030">Aminoacyl-tRNA synthetase</keyword>
<evidence type="ECO:0000256" key="3">
    <source>
        <dbReference type="ARBA" id="ARBA00022490"/>
    </source>
</evidence>
<evidence type="ECO:0000256" key="4">
    <source>
        <dbReference type="ARBA" id="ARBA00022598"/>
    </source>
</evidence>
<evidence type="ECO:0000259" key="14">
    <source>
        <dbReference type="PROSITE" id="PS50862"/>
    </source>
</evidence>
<dbReference type="GO" id="GO:0005737">
    <property type="term" value="C:cytoplasm"/>
    <property type="evidence" value="ECO:0007669"/>
    <property type="project" value="UniProtKB-UniRule"/>
</dbReference>
<dbReference type="InterPro" id="IPR004154">
    <property type="entry name" value="Anticodon-bd"/>
</dbReference>
<keyword evidence="8" id="KW-0067">ATP-binding</keyword>
<feature type="compositionally biased region" description="Basic and acidic residues" evidence="13">
    <location>
        <begin position="428"/>
        <end position="444"/>
    </location>
</feature>
<dbReference type="PANTHER" id="PTHR11451">
    <property type="entry name" value="THREONINE-TRNA LIGASE"/>
    <property type="match status" value="1"/>
</dbReference>
<dbReference type="Pfam" id="PF00587">
    <property type="entry name" value="tRNA-synt_2b"/>
    <property type="match status" value="1"/>
</dbReference>
<evidence type="ECO:0000256" key="2">
    <source>
        <dbReference type="ARBA" id="ARBA00013163"/>
    </source>
</evidence>
<dbReference type="PROSITE" id="PS50862">
    <property type="entry name" value="AA_TRNA_LIGASE_II"/>
    <property type="match status" value="1"/>
</dbReference>
<dbReference type="InterPro" id="IPR002314">
    <property type="entry name" value="aa-tRNA-synt_IIb"/>
</dbReference>
<keyword evidence="4 15" id="KW-0436">Ligase</keyword>
<keyword evidence="3" id="KW-0963">Cytoplasm</keyword>
<dbReference type="GO" id="GO:0004829">
    <property type="term" value="F:threonine-tRNA ligase activity"/>
    <property type="evidence" value="ECO:0007669"/>
    <property type="project" value="UniProtKB-UniRule"/>
</dbReference>
<evidence type="ECO:0000256" key="13">
    <source>
        <dbReference type="SAM" id="MobiDB-lite"/>
    </source>
</evidence>
<dbReference type="Proteomes" id="UP000317881">
    <property type="component" value="Unassembled WGS sequence"/>
</dbReference>
<dbReference type="FunFam" id="3.30.930.10:FF:000002">
    <property type="entry name" value="Threonine--tRNA ligase"/>
    <property type="match status" value="1"/>
</dbReference>
<dbReference type="CDD" id="cd00771">
    <property type="entry name" value="ThrRS_core"/>
    <property type="match status" value="1"/>
</dbReference>
<feature type="domain" description="Aminoacyl-transfer RNA synthetases class-II family profile" evidence="14">
    <location>
        <begin position="32"/>
        <end position="304"/>
    </location>
</feature>
<dbReference type="GO" id="GO:0006435">
    <property type="term" value="P:threonyl-tRNA aminoacylation"/>
    <property type="evidence" value="ECO:0007669"/>
    <property type="project" value="UniProtKB-UniRule"/>
</dbReference>
<dbReference type="InterPro" id="IPR002320">
    <property type="entry name" value="Thr-tRNA-ligase_IIa"/>
</dbReference>
<keyword evidence="6" id="KW-0547">Nucleotide-binding</keyword>
<evidence type="ECO:0000256" key="9">
    <source>
        <dbReference type="ARBA" id="ARBA00022917"/>
    </source>
</evidence>
<dbReference type="InterPro" id="IPR006195">
    <property type="entry name" value="aa-tRNA-synth_II"/>
</dbReference>
<dbReference type="GO" id="GO:0005524">
    <property type="term" value="F:ATP binding"/>
    <property type="evidence" value="ECO:0007669"/>
    <property type="project" value="UniProtKB-KW"/>
</dbReference>
<dbReference type="PANTHER" id="PTHR11451:SF56">
    <property type="entry name" value="THREONINE--TRNA LIGASE 1"/>
    <property type="match status" value="1"/>
</dbReference>
<evidence type="ECO:0000256" key="10">
    <source>
        <dbReference type="ARBA" id="ARBA00023146"/>
    </source>
</evidence>
<dbReference type="SUPFAM" id="SSF52954">
    <property type="entry name" value="Class II aaRS ABD-related"/>
    <property type="match status" value="1"/>
</dbReference>
<dbReference type="EC" id="6.1.1.3" evidence="2 12"/>
<dbReference type="InterPro" id="IPR045864">
    <property type="entry name" value="aa-tRNA-synth_II/BPL/LPL"/>
</dbReference>
<keyword evidence="16" id="KW-1185">Reference proteome</keyword>
<keyword evidence="5" id="KW-0479">Metal-binding</keyword>
<evidence type="ECO:0000256" key="1">
    <source>
        <dbReference type="ARBA" id="ARBA00008226"/>
    </source>
</evidence>
<feature type="region of interest" description="Disordered" evidence="13">
    <location>
        <begin position="395"/>
        <end position="496"/>
    </location>
</feature>
<dbReference type="AlphaFoldDB" id="A0A4Y3VKT0"/>
<dbReference type="InterPro" id="IPR036621">
    <property type="entry name" value="Anticodon-bd_dom_sf"/>
</dbReference>
<dbReference type="PRINTS" id="PR01047">
    <property type="entry name" value="TRNASYNTHTHR"/>
</dbReference>
<comment type="caution">
    <text evidence="15">The sequence shown here is derived from an EMBL/GenBank/DDBJ whole genome shotgun (WGS) entry which is preliminary data.</text>
</comment>
<evidence type="ECO:0000256" key="11">
    <source>
        <dbReference type="ARBA" id="ARBA00049515"/>
    </source>
</evidence>
<protein>
    <recommendedName>
        <fullName evidence="2 12">Threonine--tRNA ligase</fullName>
        <ecNumber evidence="2 12">6.1.1.3</ecNumber>
    </recommendedName>
</protein>
<dbReference type="NCBIfam" id="TIGR00418">
    <property type="entry name" value="thrS"/>
    <property type="match status" value="1"/>
</dbReference>
<dbReference type="Gene3D" id="3.40.50.800">
    <property type="entry name" value="Anticodon-binding domain"/>
    <property type="match status" value="1"/>
</dbReference>
<comment type="similarity">
    <text evidence="1">Belongs to the class-II aminoacyl-tRNA synthetase family.</text>
</comment>
<comment type="catalytic activity">
    <reaction evidence="11">
        <text>tRNA(Thr) + L-threonine + ATP = L-threonyl-tRNA(Thr) + AMP + diphosphate + H(+)</text>
        <dbReference type="Rhea" id="RHEA:24624"/>
        <dbReference type="Rhea" id="RHEA-COMP:9670"/>
        <dbReference type="Rhea" id="RHEA-COMP:9704"/>
        <dbReference type="ChEBI" id="CHEBI:15378"/>
        <dbReference type="ChEBI" id="CHEBI:30616"/>
        <dbReference type="ChEBI" id="CHEBI:33019"/>
        <dbReference type="ChEBI" id="CHEBI:57926"/>
        <dbReference type="ChEBI" id="CHEBI:78442"/>
        <dbReference type="ChEBI" id="CHEBI:78534"/>
        <dbReference type="ChEBI" id="CHEBI:456215"/>
        <dbReference type="EC" id="6.1.1.3"/>
    </reaction>
</comment>
<feature type="compositionally biased region" description="Basic residues" evidence="13">
    <location>
        <begin position="445"/>
        <end position="454"/>
    </location>
</feature>
<name>A0A4Y3VKT0_9ACTN</name>
<dbReference type="Pfam" id="PF03129">
    <property type="entry name" value="HGTP_anticodon"/>
    <property type="match status" value="1"/>
</dbReference>
<dbReference type="Gene3D" id="3.30.930.10">
    <property type="entry name" value="Bira Bifunctional Protein, Domain 2"/>
    <property type="match status" value="1"/>
</dbReference>
<dbReference type="InterPro" id="IPR033728">
    <property type="entry name" value="ThrRS_core"/>
</dbReference>
<evidence type="ECO:0000256" key="8">
    <source>
        <dbReference type="ARBA" id="ARBA00022840"/>
    </source>
</evidence>
<accession>A0A4Y3VKT0</accession>
<dbReference type="GO" id="GO:0046872">
    <property type="term" value="F:metal ion binding"/>
    <property type="evidence" value="ECO:0007669"/>
    <property type="project" value="UniProtKB-KW"/>
</dbReference>
<evidence type="ECO:0000256" key="12">
    <source>
        <dbReference type="NCBIfam" id="TIGR00418"/>
    </source>
</evidence>
<organism evidence="15 16">
    <name type="scientific">Streptomyces spinoverrucosus</name>
    <dbReference type="NCBI Taxonomy" id="284043"/>
    <lineage>
        <taxon>Bacteria</taxon>
        <taxon>Bacillati</taxon>
        <taxon>Actinomycetota</taxon>
        <taxon>Actinomycetes</taxon>
        <taxon>Kitasatosporales</taxon>
        <taxon>Streptomycetaceae</taxon>
        <taxon>Streptomyces</taxon>
    </lineage>
</organism>
<sequence>MEPAYDHRRLGRELELFGTDPLMGAGLPYWLPDGAVVRHALEEYLRDVERSAGYRHVYSPVLGKRELYEISGHWEHYRDDMFPPMEVGAEEVVLRPSLCPHHALIYRARARSYRELPLRIAELGAMYRAELSGVLGGLTRVRGIQLNDGHVFCTGEQAVDEAGAALEMIRRAYADLGISAARYRLSLPGAGDKGGKYVDDERLWRRATALLRDVLDAAGVAYEAVEGEAAFYGPKVDVQVVDAAGREATLSTVQIDFYQPERFGLQYVGADGGKHRPVMVHRSVIGSAERAVAQLIEVHGGAFPVWLAPVQLVVMPVVEAQRGWAEEVVRRALGRGVRAEVAGAEQGSLGARIRAARYVPYQVVVGEREVQDEAVSLRLRDGRRWGASARTTWWTGSSPGSRLAAPRCGNPRRVARVGRGRTGPVRRAPREGAPRERSAHPGDHRLRHRRRRRPCPAVRRTAPGDRPARRHLRRREHRRGRRRTEHAHRAGAGGRR</sequence>
<evidence type="ECO:0000313" key="15">
    <source>
        <dbReference type="EMBL" id="GEC07632.1"/>
    </source>
</evidence>
<gene>
    <name evidence="15" type="ORF">SSP24_52870</name>
</gene>
<proteinExistence type="inferred from homology"/>
<evidence type="ECO:0000256" key="7">
    <source>
        <dbReference type="ARBA" id="ARBA00022833"/>
    </source>
</evidence>
<dbReference type="SUPFAM" id="SSF55681">
    <property type="entry name" value="Class II aaRS and biotin synthetases"/>
    <property type="match status" value="1"/>
</dbReference>
<keyword evidence="7" id="KW-0862">Zinc</keyword>
<reference evidence="15 16" key="1">
    <citation type="submission" date="2019-06" db="EMBL/GenBank/DDBJ databases">
        <title>Whole genome shotgun sequence of Streptomyces spinoverrucosus NBRC 14228.</title>
        <authorList>
            <person name="Hosoyama A."/>
            <person name="Uohara A."/>
            <person name="Ohji S."/>
            <person name="Ichikawa N."/>
        </authorList>
    </citation>
    <scope>NUCLEOTIDE SEQUENCE [LARGE SCALE GENOMIC DNA]</scope>
    <source>
        <strain evidence="15 16">NBRC 14228</strain>
    </source>
</reference>
<evidence type="ECO:0000313" key="16">
    <source>
        <dbReference type="Proteomes" id="UP000317881"/>
    </source>
</evidence>
<evidence type="ECO:0000256" key="6">
    <source>
        <dbReference type="ARBA" id="ARBA00022741"/>
    </source>
</evidence>
<feature type="compositionally biased region" description="Basic residues" evidence="13">
    <location>
        <begin position="468"/>
        <end position="486"/>
    </location>
</feature>
<dbReference type="EMBL" id="BJND01000041">
    <property type="protein sequence ID" value="GEC07632.1"/>
    <property type="molecule type" value="Genomic_DNA"/>
</dbReference>
<keyword evidence="9" id="KW-0648">Protein biosynthesis</keyword>
<evidence type="ECO:0000256" key="5">
    <source>
        <dbReference type="ARBA" id="ARBA00022723"/>
    </source>
</evidence>